<dbReference type="PANTHER" id="PTHR23409">
    <property type="entry name" value="RIBONUCLEOSIDE-DIPHOSPHATE REDUCTASE SMALL CHAIN"/>
    <property type="match status" value="1"/>
</dbReference>
<dbReference type="GeneID" id="594140"/>
<organism evidence="3 4">
    <name type="scientific">Strongylocentrotus purpuratus</name>
    <name type="common">Purple sea urchin</name>
    <dbReference type="NCBI Taxonomy" id="7668"/>
    <lineage>
        <taxon>Eukaryota</taxon>
        <taxon>Metazoa</taxon>
        <taxon>Echinodermata</taxon>
        <taxon>Eleutherozoa</taxon>
        <taxon>Echinozoa</taxon>
        <taxon>Echinoidea</taxon>
        <taxon>Euechinoidea</taxon>
        <taxon>Echinacea</taxon>
        <taxon>Camarodonta</taxon>
        <taxon>Echinidea</taxon>
        <taxon>Strongylocentrotidae</taxon>
        <taxon>Strongylocentrotus</taxon>
    </lineage>
</organism>
<proteinExistence type="inferred from homology"/>
<feature type="region of interest" description="Disordered" evidence="2">
    <location>
        <begin position="199"/>
        <end position="220"/>
    </location>
</feature>
<feature type="compositionally biased region" description="Polar residues" evidence="2">
    <location>
        <begin position="157"/>
        <end position="180"/>
    </location>
</feature>
<dbReference type="InterPro" id="IPR030475">
    <property type="entry name" value="RNR_small_AS"/>
</dbReference>
<reference evidence="3" key="2">
    <citation type="submission" date="2021-01" db="UniProtKB">
        <authorList>
            <consortium name="EnsemblMetazoa"/>
        </authorList>
    </citation>
    <scope>IDENTIFICATION</scope>
</reference>
<dbReference type="PANTHER" id="PTHR23409:SF18">
    <property type="entry name" value="RIBONUCLEOSIDE-DIPHOSPHATE REDUCTASE SUBUNIT M2"/>
    <property type="match status" value="1"/>
</dbReference>
<dbReference type="Gene3D" id="1.10.620.20">
    <property type="entry name" value="Ribonucleotide Reductase, subunit A"/>
    <property type="match status" value="1"/>
</dbReference>
<feature type="compositionally biased region" description="Basic and acidic residues" evidence="2">
    <location>
        <begin position="211"/>
        <end position="220"/>
    </location>
</feature>
<reference evidence="4" key="1">
    <citation type="submission" date="2015-02" db="EMBL/GenBank/DDBJ databases">
        <title>Genome sequencing for Strongylocentrotus purpuratus.</title>
        <authorList>
            <person name="Murali S."/>
            <person name="Liu Y."/>
            <person name="Vee V."/>
            <person name="English A."/>
            <person name="Wang M."/>
            <person name="Skinner E."/>
            <person name="Han Y."/>
            <person name="Muzny D.M."/>
            <person name="Worley K.C."/>
            <person name="Gibbs R.A."/>
        </authorList>
    </citation>
    <scope>NUCLEOTIDE SEQUENCE</scope>
</reference>
<dbReference type="InterPro" id="IPR012348">
    <property type="entry name" value="RNR-like"/>
</dbReference>
<evidence type="ECO:0000313" key="3">
    <source>
        <dbReference type="EnsemblMetazoa" id="XP_030852329"/>
    </source>
</evidence>
<dbReference type="CDD" id="cd01049">
    <property type="entry name" value="RNRR2"/>
    <property type="match status" value="1"/>
</dbReference>
<dbReference type="Proteomes" id="UP000007110">
    <property type="component" value="Unassembled WGS sequence"/>
</dbReference>
<feature type="compositionally biased region" description="Basic and acidic residues" evidence="2">
    <location>
        <begin position="35"/>
        <end position="48"/>
    </location>
</feature>
<sequence>MDSFRNNKRSQMVIGGLDSKSKKPKSGMPNLINGDGRETNWFDHHHGSDEDEPAMPSSQVSMMSVDMAPDSQADRELGHEDGEGFDASQPELARDETGGEEVEETWKGRNGEVSGTSQLTDKPSLDSFDSSMTVILNETSDEEEEESELQRLSTRSMQTIQPGDSSVHPSTTSQGSTKSNASKLQILDTVLLSKNTTFTTVGSQQGQSSRTTDDKKKAGHEMDEPLLTPNAQRFVLFPIKYPDVWKFYKRAMASFWTTEEVDLGEDWKDWQKLKPEEKHFVTHVLAFFAASDGIVNENLVERFSQEVQIPEAKCFYGFQIAMENIHSEMYSLLIDTYVKDPTEKHRLFNAIQTMPFVKKKADWALKWIASDESTFAERLVAFAAVEGIFFSGSFAAIFWFKKRGLLPGLTFSNELISRDEGLHCDFACLLFSHLNHPTPVSRIQEIIRDAVRLEEEYLSEALPVALIGMNARLMCQYIQFVADRLLMELKCPKIYKVENPFDFMENISLEGKSNFFEKRVGEYQKMNVMTPELGRHTFTLDADF</sequence>
<protein>
    <submittedName>
        <fullName evidence="3">Uncharacterized protein</fullName>
    </submittedName>
</protein>
<dbReference type="InterPro" id="IPR033909">
    <property type="entry name" value="RNR_small"/>
</dbReference>
<name>A0A7M7PM70_STRPU</name>
<feature type="compositionally biased region" description="Basic and acidic residues" evidence="2">
    <location>
        <begin position="72"/>
        <end position="82"/>
    </location>
</feature>
<dbReference type="InterPro" id="IPR000358">
    <property type="entry name" value="RNR_small_fam"/>
</dbReference>
<evidence type="ECO:0000256" key="2">
    <source>
        <dbReference type="SAM" id="MobiDB-lite"/>
    </source>
</evidence>
<accession>A0A7M7PM70</accession>
<comment type="similarity">
    <text evidence="1">Belongs to the ribonucleoside diphosphate reductase small chain family.</text>
</comment>
<keyword evidence="4" id="KW-1185">Reference proteome</keyword>
<evidence type="ECO:0000256" key="1">
    <source>
        <dbReference type="ARBA" id="ARBA00009303"/>
    </source>
</evidence>
<feature type="region of interest" description="Disordered" evidence="2">
    <location>
        <begin position="1"/>
        <end position="180"/>
    </location>
</feature>
<feature type="compositionally biased region" description="Polar residues" evidence="2">
    <location>
        <begin position="113"/>
        <end position="137"/>
    </location>
</feature>
<dbReference type="OrthoDB" id="10336200at2759"/>
<dbReference type="EnsemblMetazoa" id="XM_030996469">
    <property type="protein sequence ID" value="XP_030852329"/>
    <property type="gene ID" value="LOC594140"/>
</dbReference>
<dbReference type="InterPro" id="IPR009078">
    <property type="entry name" value="Ferritin-like_SF"/>
</dbReference>
<dbReference type="GO" id="GO:0005829">
    <property type="term" value="C:cytosol"/>
    <property type="evidence" value="ECO:0000318"/>
    <property type="project" value="GO_Central"/>
</dbReference>
<evidence type="ECO:0000313" key="4">
    <source>
        <dbReference type="Proteomes" id="UP000007110"/>
    </source>
</evidence>
<dbReference type="GO" id="GO:0004748">
    <property type="term" value="F:ribonucleoside-diphosphate reductase activity, thioredoxin disulfide as acceptor"/>
    <property type="evidence" value="ECO:0000318"/>
    <property type="project" value="GO_Central"/>
</dbReference>
<dbReference type="RefSeq" id="XP_030852329.1">
    <property type="nucleotide sequence ID" value="XM_030996469.1"/>
</dbReference>
<dbReference type="KEGG" id="spu:594140"/>
<dbReference type="Pfam" id="PF00268">
    <property type="entry name" value="Ribonuc_red_sm"/>
    <property type="match status" value="1"/>
</dbReference>
<dbReference type="AlphaFoldDB" id="A0A7M7PM70"/>
<feature type="compositionally biased region" description="Polar residues" evidence="2">
    <location>
        <begin position="199"/>
        <end position="210"/>
    </location>
</feature>
<dbReference type="OMA" id="DMAPDSQ"/>
<dbReference type="SUPFAM" id="SSF47240">
    <property type="entry name" value="Ferritin-like"/>
    <property type="match status" value="1"/>
</dbReference>
<dbReference type="GO" id="GO:0009263">
    <property type="term" value="P:deoxyribonucleotide biosynthetic process"/>
    <property type="evidence" value="ECO:0000318"/>
    <property type="project" value="GO_Central"/>
</dbReference>
<dbReference type="PROSITE" id="PS00368">
    <property type="entry name" value="RIBORED_SMALL"/>
    <property type="match status" value="1"/>
</dbReference>
<dbReference type="InParanoid" id="A0A7M7PM70"/>